<feature type="chain" id="PRO_5025595833" description="Secreted protein" evidence="1">
    <location>
        <begin position="29"/>
        <end position="140"/>
    </location>
</feature>
<evidence type="ECO:0000313" key="3">
    <source>
        <dbReference type="Proteomes" id="UP000799767"/>
    </source>
</evidence>
<keyword evidence="1" id="KW-0732">Signal</keyword>
<dbReference type="EMBL" id="MU001632">
    <property type="protein sequence ID" value="KAF2486668.1"/>
    <property type="molecule type" value="Genomic_DNA"/>
</dbReference>
<dbReference type="GeneID" id="54479754"/>
<keyword evidence="3" id="KW-1185">Reference proteome</keyword>
<evidence type="ECO:0000313" key="2">
    <source>
        <dbReference type="EMBL" id="KAF2486668.1"/>
    </source>
</evidence>
<feature type="signal peptide" evidence="1">
    <location>
        <begin position="1"/>
        <end position="28"/>
    </location>
</feature>
<evidence type="ECO:0000256" key="1">
    <source>
        <dbReference type="SAM" id="SignalP"/>
    </source>
</evidence>
<dbReference type="AlphaFoldDB" id="A0A6A6Q2B7"/>
<reference evidence="2" key="1">
    <citation type="journal article" date="2020" name="Stud. Mycol.">
        <title>101 Dothideomycetes genomes: a test case for predicting lifestyles and emergence of pathogens.</title>
        <authorList>
            <person name="Haridas S."/>
            <person name="Albert R."/>
            <person name="Binder M."/>
            <person name="Bloem J."/>
            <person name="Labutti K."/>
            <person name="Salamov A."/>
            <person name="Andreopoulos B."/>
            <person name="Baker S."/>
            <person name="Barry K."/>
            <person name="Bills G."/>
            <person name="Bluhm B."/>
            <person name="Cannon C."/>
            <person name="Castanera R."/>
            <person name="Culley D."/>
            <person name="Daum C."/>
            <person name="Ezra D."/>
            <person name="Gonzalez J."/>
            <person name="Henrissat B."/>
            <person name="Kuo A."/>
            <person name="Liang C."/>
            <person name="Lipzen A."/>
            <person name="Lutzoni F."/>
            <person name="Magnuson J."/>
            <person name="Mondo S."/>
            <person name="Nolan M."/>
            <person name="Ohm R."/>
            <person name="Pangilinan J."/>
            <person name="Park H.-J."/>
            <person name="Ramirez L."/>
            <person name="Alfaro M."/>
            <person name="Sun H."/>
            <person name="Tritt A."/>
            <person name="Yoshinaga Y."/>
            <person name="Zwiers L.-H."/>
            <person name="Turgeon B."/>
            <person name="Goodwin S."/>
            <person name="Spatafora J."/>
            <person name="Crous P."/>
            <person name="Grigoriev I."/>
        </authorList>
    </citation>
    <scope>NUCLEOTIDE SEQUENCE</scope>
    <source>
        <strain evidence="2">CBS 113389</strain>
    </source>
</reference>
<dbReference type="Proteomes" id="UP000799767">
    <property type="component" value="Unassembled WGS sequence"/>
</dbReference>
<evidence type="ECO:0008006" key="4">
    <source>
        <dbReference type="Google" id="ProtNLM"/>
    </source>
</evidence>
<gene>
    <name evidence="2" type="ORF">BDY17DRAFT_83872</name>
</gene>
<proteinExistence type="predicted"/>
<name>A0A6A6Q2B7_9PEZI</name>
<accession>A0A6A6Q2B7</accession>
<dbReference type="RefSeq" id="XP_033593237.1">
    <property type="nucleotide sequence ID" value="XM_033738753.1"/>
</dbReference>
<sequence length="140" mass="15646">MRLCSALLHASRLIHLCALCGTSRLVRTKTEPTPVHHSVARGDTRRPESCPVSTADLIPSFRGHTPTRRTPHHVSCGRHMAHLSYYLTPKCQYARTYFAIGRVIRVVLLIRRRHVILSLSTITSRPRLSGPPAMIPSSHG</sequence>
<protein>
    <recommendedName>
        <fullName evidence="4">Secreted protein</fullName>
    </recommendedName>
</protein>
<organism evidence="2 3">
    <name type="scientific">Neohortaea acidophila</name>
    <dbReference type="NCBI Taxonomy" id="245834"/>
    <lineage>
        <taxon>Eukaryota</taxon>
        <taxon>Fungi</taxon>
        <taxon>Dikarya</taxon>
        <taxon>Ascomycota</taxon>
        <taxon>Pezizomycotina</taxon>
        <taxon>Dothideomycetes</taxon>
        <taxon>Dothideomycetidae</taxon>
        <taxon>Mycosphaerellales</taxon>
        <taxon>Teratosphaeriaceae</taxon>
        <taxon>Neohortaea</taxon>
    </lineage>
</organism>